<accession>A0A1C3E9E9</accession>
<dbReference type="AlphaFoldDB" id="A0A1C3E9E9"/>
<evidence type="ECO:0000313" key="2">
    <source>
        <dbReference type="Proteomes" id="UP000094936"/>
    </source>
</evidence>
<comment type="caution">
    <text evidence="1">The sequence shown here is derived from an EMBL/GenBank/DDBJ whole genome shotgun (WGS) entry which is preliminary data.</text>
</comment>
<dbReference type="RefSeq" id="WP_068905385.1">
    <property type="nucleotide sequence ID" value="NZ_LYBM01000061.1"/>
</dbReference>
<keyword evidence="2" id="KW-1185">Reference proteome</keyword>
<name>A0A1C3E9E9_9GAMM</name>
<reference evidence="1 2" key="1">
    <citation type="submission" date="2016-05" db="EMBL/GenBank/DDBJ databases">
        <title>Genomic Taxonomy of the Vibrionaceae.</title>
        <authorList>
            <person name="Gomez-Gil B."/>
            <person name="Enciso-Ibarra J."/>
        </authorList>
    </citation>
    <scope>NUCLEOTIDE SEQUENCE [LARGE SCALE GENOMIC DNA]</scope>
    <source>
        <strain evidence="1 2">CAIM 1920</strain>
    </source>
</reference>
<dbReference type="EMBL" id="LYBM01000061">
    <property type="protein sequence ID" value="ODA29853.1"/>
    <property type="molecule type" value="Genomic_DNA"/>
</dbReference>
<sequence>MATQKPDAAPETGRQDYPILAPFRLQGRWHHPEDKTLSLSPAQAYPLMLNEKVGEPLKAK</sequence>
<dbReference type="STRING" id="1080227.A8L45_21355"/>
<protein>
    <submittedName>
        <fullName evidence="1">Uncharacterized protein</fullName>
    </submittedName>
</protein>
<gene>
    <name evidence="1" type="ORF">A8L45_21355</name>
</gene>
<feature type="non-terminal residue" evidence="1">
    <location>
        <position position="60"/>
    </location>
</feature>
<evidence type="ECO:0000313" key="1">
    <source>
        <dbReference type="EMBL" id="ODA29853.1"/>
    </source>
</evidence>
<dbReference type="OrthoDB" id="5892294at2"/>
<organism evidence="1 2">
    <name type="scientific">Veronia pacifica</name>
    <dbReference type="NCBI Taxonomy" id="1080227"/>
    <lineage>
        <taxon>Bacteria</taxon>
        <taxon>Pseudomonadati</taxon>
        <taxon>Pseudomonadota</taxon>
        <taxon>Gammaproteobacteria</taxon>
        <taxon>Vibrionales</taxon>
        <taxon>Vibrionaceae</taxon>
        <taxon>Veronia</taxon>
    </lineage>
</organism>
<proteinExistence type="predicted"/>
<dbReference type="Proteomes" id="UP000094936">
    <property type="component" value="Unassembled WGS sequence"/>
</dbReference>